<dbReference type="InterPro" id="IPR025857">
    <property type="entry name" value="MacB_PCD"/>
</dbReference>
<evidence type="ECO:0000256" key="2">
    <source>
        <dbReference type="ARBA" id="ARBA00005236"/>
    </source>
</evidence>
<evidence type="ECO:0000256" key="4">
    <source>
        <dbReference type="ARBA" id="ARBA00022692"/>
    </source>
</evidence>
<organism evidence="10 11">
    <name type="scientific">Bdellovibrio svalbardensis</name>
    <dbReference type="NCBI Taxonomy" id="2972972"/>
    <lineage>
        <taxon>Bacteria</taxon>
        <taxon>Pseudomonadati</taxon>
        <taxon>Bdellovibrionota</taxon>
        <taxon>Bdellovibrionia</taxon>
        <taxon>Bdellovibrionales</taxon>
        <taxon>Pseudobdellovibrionaceae</taxon>
        <taxon>Bdellovibrio</taxon>
    </lineage>
</organism>
<feature type="domain" description="ABC3 transporter permease C-terminal" evidence="8">
    <location>
        <begin position="284"/>
        <end position="408"/>
    </location>
</feature>
<keyword evidence="6 7" id="KW-0472">Membrane</keyword>
<keyword evidence="11" id="KW-1185">Reference proteome</keyword>
<accession>A0ABT6DLC4</accession>
<evidence type="ECO:0000313" key="10">
    <source>
        <dbReference type="EMBL" id="MDG0817677.1"/>
    </source>
</evidence>
<dbReference type="InterPro" id="IPR003838">
    <property type="entry name" value="ABC3_permease_C"/>
</dbReference>
<sequence>MIFLAIRYLIERKRQTLLTFLGVFLGTMAYVAVSGFFLGFHVFIVEQLVNNAAQIHIQARKDYLSAHQLDQAFYENSYRHVFWYFPPSGNLGYLEVQDPQSWYERLARDPRVEAYSPLLTTAALFSLSKISVSAVLIGCNPIQQQKVTSIADYVVDGHFRDLAVGGNRVILGDELMKRLGVGINQTVRVSVGTGNASPFKVVGRYYTGNRFADSQAYAAINDVQRLNGTPNQVNEIGVRLKDYRQAAAIATNWSRIAPERTESWDQQNANILSVFRIQDALRFSMIATVVIVAGFGIYNVLNMTVNQKRQDIAILRSMGYDTFDVVMLFFSQGLILGVLGGACGLFAGYFFCRYLQTIPFMPAAPGNPQGYLHISLDSAIYIQAALVALISSSLASILPARAAGRLTPIDIIRAGG</sequence>
<proteinExistence type="inferred from homology"/>
<feature type="transmembrane region" description="Helical" evidence="7">
    <location>
        <begin position="322"/>
        <end position="351"/>
    </location>
</feature>
<comment type="caution">
    <text evidence="10">The sequence shown here is derived from an EMBL/GenBank/DDBJ whole genome shotgun (WGS) entry which is preliminary data.</text>
</comment>
<evidence type="ECO:0000259" key="9">
    <source>
        <dbReference type="Pfam" id="PF12704"/>
    </source>
</evidence>
<dbReference type="PANTHER" id="PTHR30489:SF0">
    <property type="entry name" value="LIPOPROTEIN-RELEASING SYSTEM TRANSMEMBRANE PROTEIN LOLE"/>
    <property type="match status" value="1"/>
</dbReference>
<reference evidence="10" key="1">
    <citation type="submission" date="2022-08" db="EMBL/GenBank/DDBJ databases">
        <title>Novel Bdellovibrio Species Isolated from Svalbard: Designation Bdellovibrio svalbardensis.</title>
        <authorList>
            <person name="Mitchell R.J."/>
            <person name="Choi S.Y."/>
        </authorList>
    </citation>
    <scope>NUCLEOTIDE SEQUENCE</scope>
    <source>
        <strain evidence="10">PAP01</strain>
    </source>
</reference>
<dbReference type="RefSeq" id="WP_277579149.1">
    <property type="nucleotide sequence ID" value="NZ_JANRMI010000004.1"/>
</dbReference>
<name>A0ABT6DLC4_9BACT</name>
<feature type="transmembrane region" description="Helical" evidence="7">
    <location>
        <begin position="280"/>
        <end position="301"/>
    </location>
</feature>
<dbReference type="InterPro" id="IPR051447">
    <property type="entry name" value="Lipoprotein-release_system"/>
</dbReference>
<keyword evidence="3" id="KW-1003">Cell membrane</keyword>
<gene>
    <name evidence="10" type="ORF">NWE73_14950</name>
</gene>
<keyword evidence="4 7" id="KW-0812">Transmembrane</keyword>
<dbReference type="EMBL" id="JANRMI010000004">
    <property type="protein sequence ID" value="MDG0817677.1"/>
    <property type="molecule type" value="Genomic_DNA"/>
</dbReference>
<evidence type="ECO:0000256" key="5">
    <source>
        <dbReference type="ARBA" id="ARBA00022989"/>
    </source>
</evidence>
<keyword evidence="5 7" id="KW-1133">Transmembrane helix</keyword>
<dbReference type="Pfam" id="PF02687">
    <property type="entry name" value="FtsX"/>
    <property type="match status" value="1"/>
</dbReference>
<evidence type="ECO:0000256" key="7">
    <source>
        <dbReference type="SAM" id="Phobius"/>
    </source>
</evidence>
<dbReference type="Proteomes" id="UP001152321">
    <property type="component" value="Unassembled WGS sequence"/>
</dbReference>
<feature type="transmembrane region" description="Helical" evidence="7">
    <location>
        <begin position="20"/>
        <end position="44"/>
    </location>
</feature>
<dbReference type="Pfam" id="PF12704">
    <property type="entry name" value="MacB_PCD"/>
    <property type="match status" value="1"/>
</dbReference>
<evidence type="ECO:0000256" key="3">
    <source>
        <dbReference type="ARBA" id="ARBA00022475"/>
    </source>
</evidence>
<feature type="transmembrane region" description="Helical" evidence="7">
    <location>
        <begin position="380"/>
        <end position="398"/>
    </location>
</feature>
<protein>
    <submittedName>
        <fullName evidence="10">ABC transporter permease</fullName>
    </submittedName>
</protein>
<comment type="similarity">
    <text evidence="2">Belongs to the ABC-4 integral membrane protein family. LolC/E subfamily.</text>
</comment>
<feature type="domain" description="MacB-like periplasmic core" evidence="9">
    <location>
        <begin position="16"/>
        <end position="250"/>
    </location>
</feature>
<dbReference type="PANTHER" id="PTHR30489">
    <property type="entry name" value="LIPOPROTEIN-RELEASING SYSTEM TRANSMEMBRANE PROTEIN LOLE"/>
    <property type="match status" value="1"/>
</dbReference>
<evidence type="ECO:0000256" key="1">
    <source>
        <dbReference type="ARBA" id="ARBA00004651"/>
    </source>
</evidence>
<comment type="subcellular location">
    <subcellularLocation>
        <location evidence="1">Cell membrane</location>
        <topology evidence="1">Multi-pass membrane protein</topology>
    </subcellularLocation>
</comment>
<evidence type="ECO:0000256" key="6">
    <source>
        <dbReference type="ARBA" id="ARBA00023136"/>
    </source>
</evidence>
<evidence type="ECO:0000313" key="11">
    <source>
        <dbReference type="Proteomes" id="UP001152321"/>
    </source>
</evidence>
<evidence type="ECO:0000259" key="8">
    <source>
        <dbReference type="Pfam" id="PF02687"/>
    </source>
</evidence>